<feature type="compositionally biased region" description="Basic and acidic residues" evidence="1">
    <location>
        <begin position="297"/>
        <end position="306"/>
    </location>
</feature>
<reference evidence="2 3" key="1">
    <citation type="journal article" date="2021" name="bioRxiv">
        <title>Chromosome-scale and haplotype-resolved genome assembly of a tetraploid potato cultivar.</title>
        <authorList>
            <person name="Sun H."/>
            <person name="Jiao W.-B."/>
            <person name="Krause K."/>
            <person name="Campoy J.A."/>
            <person name="Goel M."/>
            <person name="Folz-Donahue K."/>
            <person name="Kukat C."/>
            <person name="Huettel B."/>
            <person name="Schneeberger K."/>
        </authorList>
    </citation>
    <scope>NUCLEOTIDE SEQUENCE [LARGE SCALE GENOMIC DNA]</scope>
    <source>
        <strain evidence="2">SolTubOtavaFocal</strain>
        <tissue evidence="2">Leaves</tissue>
    </source>
</reference>
<comment type="caution">
    <text evidence="2">The sequence shown here is derived from an EMBL/GenBank/DDBJ whole genome shotgun (WGS) entry which is preliminary data.</text>
</comment>
<feature type="compositionally biased region" description="Polar residues" evidence="1">
    <location>
        <begin position="97"/>
        <end position="109"/>
    </location>
</feature>
<evidence type="ECO:0000256" key="1">
    <source>
        <dbReference type="SAM" id="MobiDB-lite"/>
    </source>
</evidence>
<sequence length="313" mass="35499">MVLRVIGNFLSFKQEIQSDKRFNLVVEVDVFASSCLHFWLKWSSGSLFGNEIVEYFRKMAEGRDRLSRQEDPIDIYSRRRRSMGRGGIEIFEDESPESSSRAPIQTTAETGRMAGTSGGRGGIGRIGFGSPRNRRGRNSLRTPTRVIGRQNISPAGQGRNRGRHSVLPAWYPRTPLRDITSIVRAIERTRARLRESEGEQLESVVPQDHTDLGPSESTSGAQLEHTNSLITPRPKTRSRYHTRSVGKVPKILLDITNQSTSEDSECLTPQRKLLNSIDTVEKDVMEELHKLKRTPGARKEERDKRVKTLMSMR</sequence>
<keyword evidence="3" id="KW-1185">Reference proteome</keyword>
<organism evidence="2 3">
    <name type="scientific">Solanum tuberosum</name>
    <name type="common">Potato</name>
    <dbReference type="NCBI Taxonomy" id="4113"/>
    <lineage>
        <taxon>Eukaryota</taxon>
        <taxon>Viridiplantae</taxon>
        <taxon>Streptophyta</taxon>
        <taxon>Embryophyta</taxon>
        <taxon>Tracheophyta</taxon>
        <taxon>Spermatophyta</taxon>
        <taxon>Magnoliopsida</taxon>
        <taxon>eudicotyledons</taxon>
        <taxon>Gunneridae</taxon>
        <taxon>Pentapetalae</taxon>
        <taxon>asterids</taxon>
        <taxon>lamiids</taxon>
        <taxon>Solanales</taxon>
        <taxon>Solanaceae</taxon>
        <taxon>Solanoideae</taxon>
        <taxon>Solaneae</taxon>
        <taxon>Solanum</taxon>
    </lineage>
</organism>
<evidence type="ECO:0000313" key="3">
    <source>
        <dbReference type="Proteomes" id="UP000826656"/>
    </source>
</evidence>
<name>A0ABQ7WG95_SOLTU</name>
<evidence type="ECO:0008006" key="4">
    <source>
        <dbReference type="Google" id="ProtNLM"/>
    </source>
</evidence>
<feature type="region of interest" description="Disordered" evidence="1">
    <location>
        <begin position="93"/>
        <end position="165"/>
    </location>
</feature>
<feature type="compositionally biased region" description="Polar residues" evidence="1">
    <location>
        <begin position="215"/>
        <end position="230"/>
    </location>
</feature>
<dbReference type="Proteomes" id="UP000826656">
    <property type="component" value="Unassembled WGS sequence"/>
</dbReference>
<dbReference type="PANTHER" id="PTHR35119:SF1">
    <property type="entry name" value="PROTEIN POLYCHOME"/>
    <property type="match status" value="1"/>
</dbReference>
<protein>
    <recommendedName>
        <fullName evidence="4">Protein POLYCHOME</fullName>
    </recommendedName>
</protein>
<dbReference type="InterPro" id="IPR034590">
    <property type="entry name" value="POLYCHOME/GIG1"/>
</dbReference>
<feature type="compositionally biased region" description="Gly residues" evidence="1">
    <location>
        <begin position="116"/>
        <end position="127"/>
    </location>
</feature>
<gene>
    <name evidence="2" type="ORF">KY290_006160</name>
</gene>
<feature type="region of interest" description="Disordered" evidence="1">
    <location>
        <begin position="194"/>
        <end position="241"/>
    </location>
</feature>
<accession>A0ABQ7WG95</accession>
<dbReference type="PANTHER" id="PTHR35119">
    <property type="entry name" value="PROTEIN POLYCHOME"/>
    <property type="match status" value="1"/>
</dbReference>
<feature type="region of interest" description="Disordered" evidence="1">
    <location>
        <begin position="291"/>
        <end position="313"/>
    </location>
</feature>
<proteinExistence type="predicted"/>
<evidence type="ECO:0000313" key="2">
    <source>
        <dbReference type="EMBL" id="KAH0779733.1"/>
    </source>
</evidence>
<dbReference type="EMBL" id="JAIVGD010000002">
    <property type="protein sequence ID" value="KAH0779733.1"/>
    <property type="molecule type" value="Genomic_DNA"/>
</dbReference>